<dbReference type="Gene3D" id="3.40.50.970">
    <property type="match status" value="1"/>
</dbReference>
<dbReference type="InterPro" id="IPR050771">
    <property type="entry name" value="Alpha-ketoacid_DH_E1_comp"/>
</dbReference>
<comment type="function">
    <text evidence="4">The branched-chain alpha-keto dehydrogenase complex catalyzes the overall conversion of alpha-keto acids to acyl-CoA and CO(2). It contains multiple copies of three enzymatic components: branched-chain alpha-keto acid decarboxylase (E1), lipoamide acyltransferase (E2) and lipoamide dehydrogenase (E3).</text>
</comment>
<dbReference type="Proteomes" id="UP000521676">
    <property type="component" value="Unassembled WGS sequence"/>
</dbReference>
<evidence type="ECO:0000256" key="3">
    <source>
        <dbReference type="ARBA" id="ARBA00023052"/>
    </source>
</evidence>
<keyword evidence="10" id="KW-1185">Reference proteome</keyword>
<gene>
    <name evidence="7" type="ORF">HXX08_08605</name>
    <name evidence="8" type="ORF">OZ401_001065</name>
</gene>
<dbReference type="EMBL" id="JACATZ010000001">
    <property type="protein sequence ID" value="NWJ45925.1"/>
    <property type="molecule type" value="Genomic_DNA"/>
</dbReference>
<dbReference type="PANTHER" id="PTHR43380">
    <property type="entry name" value="2-OXOISOVALERATE DEHYDROGENASE SUBUNIT ALPHA, MITOCHONDRIAL"/>
    <property type="match status" value="1"/>
</dbReference>
<feature type="domain" description="Dehydrogenase E1 component" evidence="6">
    <location>
        <begin position="40"/>
        <end position="327"/>
    </location>
</feature>
<evidence type="ECO:0000256" key="4">
    <source>
        <dbReference type="RuleBase" id="RU365014"/>
    </source>
</evidence>
<reference evidence="8" key="2">
    <citation type="journal article" date="2024" name="Nature">
        <title>Anoxygenic phototroph of the Chloroflexota uses a type I reaction centre.</title>
        <authorList>
            <person name="Tsuji J.M."/>
            <person name="Shaw N.A."/>
            <person name="Nagashima S."/>
            <person name="Venkiteswaran J.J."/>
            <person name="Schiff S.L."/>
            <person name="Watanabe T."/>
            <person name="Fukui M."/>
            <person name="Hanada S."/>
            <person name="Tank M."/>
            <person name="Neufeld J.D."/>
        </authorList>
    </citation>
    <scope>NUCLEOTIDE SEQUENCE</scope>
    <source>
        <strain evidence="8">L227-S17</strain>
    </source>
</reference>
<evidence type="ECO:0000256" key="5">
    <source>
        <dbReference type="SAM" id="MobiDB-lite"/>
    </source>
</evidence>
<dbReference type="AlphaFoldDB" id="A0A8T7M3G8"/>
<dbReference type="EC" id="1.2.4.4" evidence="4"/>
<protein>
    <recommendedName>
        <fullName evidence="4">2-oxoisovalerate dehydrogenase subunit alpha</fullName>
        <ecNumber evidence="4">1.2.4.4</ecNumber>
    </recommendedName>
    <alternativeName>
        <fullName evidence="4">Branched-chain alpha-keto acid dehydrogenase E1 component alpha chain</fullName>
    </alternativeName>
</protein>
<comment type="similarity">
    <text evidence="4">Belongs to the BCKDHA family.</text>
</comment>
<feature type="compositionally biased region" description="Basic and acidic residues" evidence="5">
    <location>
        <begin position="344"/>
        <end position="358"/>
    </location>
</feature>
<name>A0A8T7M3G8_9CHLR</name>
<dbReference type="EMBL" id="CP128399">
    <property type="protein sequence ID" value="WJW67786.1"/>
    <property type="molecule type" value="Genomic_DNA"/>
</dbReference>
<organism evidence="7 9">
    <name type="scientific">Candidatus Chlorohelix allophototropha</name>
    <dbReference type="NCBI Taxonomy" id="3003348"/>
    <lineage>
        <taxon>Bacteria</taxon>
        <taxon>Bacillati</taxon>
        <taxon>Chloroflexota</taxon>
        <taxon>Chloroflexia</taxon>
        <taxon>Candidatus Chloroheliales</taxon>
        <taxon>Candidatus Chloroheliaceae</taxon>
        <taxon>Candidatus Chlorohelix</taxon>
    </lineage>
</organism>
<dbReference type="RefSeq" id="WP_341469677.1">
    <property type="nucleotide sequence ID" value="NZ_CP128399.1"/>
</dbReference>
<dbReference type="GO" id="GO:0009083">
    <property type="term" value="P:branched-chain amino acid catabolic process"/>
    <property type="evidence" value="ECO:0007669"/>
    <property type="project" value="TreeGrafter"/>
</dbReference>
<dbReference type="CDD" id="cd02000">
    <property type="entry name" value="TPP_E1_PDC_ADC_BCADC"/>
    <property type="match status" value="1"/>
</dbReference>
<dbReference type="Pfam" id="PF00676">
    <property type="entry name" value="E1_dh"/>
    <property type="match status" value="1"/>
</dbReference>
<evidence type="ECO:0000259" key="6">
    <source>
        <dbReference type="Pfam" id="PF00676"/>
    </source>
</evidence>
<dbReference type="Proteomes" id="UP001431572">
    <property type="component" value="Chromosome 1"/>
</dbReference>
<proteinExistence type="inferred from homology"/>
<comment type="catalytic activity">
    <reaction evidence="4">
        <text>N(6)-[(R)-lipoyl]-L-lysyl-[protein] + 3-methyl-2-oxobutanoate + H(+) = N(6)-[(R)-S(8)-2-methylpropanoyldihydrolipoyl]-L-lysyl-[protein] + CO2</text>
        <dbReference type="Rhea" id="RHEA:13457"/>
        <dbReference type="Rhea" id="RHEA-COMP:10474"/>
        <dbReference type="Rhea" id="RHEA-COMP:10497"/>
        <dbReference type="ChEBI" id="CHEBI:11851"/>
        <dbReference type="ChEBI" id="CHEBI:15378"/>
        <dbReference type="ChEBI" id="CHEBI:16526"/>
        <dbReference type="ChEBI" id="CHEBI:83099"/>
        <dbReference type="ChEBI" id="CHEBI:83142"/>
        <dbReference type="EC" id="1.2.4.4"/>
    </reaction>
</comment>
<feature type="region of interest" description="Disordered" evidence="5">
    <location>
        <begin position="339"/>
        <end position="358"/>
    </location>
</feature>
<dbReference type="InterPro" id="IPR001017">
    <property type="entry name" value="DH_E1"/>
</dbReference>
<keyword evidence="2 4" id="KW-0560">Oxidoreductase</keyword>
<evidence type="ECO:0000256" key="1">
    <source>
        <dbReference type="ARBA" id="ARBA00001964"/>
    </source>
</evidence>
<accession>A0A8T7M3G8</accession>
<evidence type="ECO:0000313" key="8">
    <source>
        <dbReference type="EMBL" id="WJW67786.1"/>
    </source>
</evidence>
<evidence type="ECO:0000313" key="10">
    <source>
        <dbReference type="Proteomes" id="UP001431572"/>
    </source>
</evidence>
<dbReference type="SUPFAM" id="SSF52518">
    <property type="entry name" value="Thiamin diphosphate-binding fold (THDP-binding)"/>
    <property type="match status" value="1"/>
</dbReference>
<dbReference type="InterPro" id="IPR029061">
    <property type="entry name" value="THDP-binding"/>
</dbReference>
<keyword evidence="3 4" id="KW-0786">Thiamine pyrophosphate</keyword>
<sequence>MVAELEIPALDRPYQVLTHKGQLVDEPPALSPDKLIELHRYMLATRIFSDKIIALQRQGRAGTFGSLAGQEATAVGLSAPLKPQDWLATSYREAGCFLVRGVPYNDLLYYFKGYPPDNTHTRTNTLPIQIVIGTQMLHTTGLALGAKIKGDDAVALGICGDGATSEGDFNESLNFAGVFKAPAILAVTNNGWAISTPRRKQSVVQTLALRGAGFGVPAYLVDGNDVLAVYKVMEQAVARARAGEGPSLIETITYRMGAHTTADDPSRYVPKEDLEYWRQRDPIDRFRKYLFAQHLLDEASEHIMAETIEREINEAVDYVEARTKPTPDLIFDITFEQPTPRMQQQREEMRREMREKGL</sequence>
<evidence type="ECO:0000313" key="7">
    <source>
        <dbReference type="EMBL" id="NWJ45925.1"/>
    </source>
</evidence>
<evidence type="ECO:0000313" key="9">
    <source>
        <dbReference type="Proteomes" id="UP000521676"/>
    </source>
</evidence>
<dbReference type="GO" id="GO:0003863">
    <property type="term" value="F:branched-chain 2-oxo acid dehydrogenase activity"/>
    <property type="evidence" value="ECO:0007669"/>
    <property type="project" value="UniProtKB-EC"/>
</dbReference>
<dbReference type="PANTHER" id="PTHR43380:SF1">
    <property type="entry name" value="2-OXOISOVALERATE DEHYDROGENASE SUBUNIT ALPHA, MITOCHONDRIAL"/>
    <property type="match status" value="1"/>
</dbReference>
<comment type="cofactor">
    <cofactor evidence="1 4">
        <name>thiamine diphosphate</name>
        <dbReference type="ChEBI" id="CHEBI:58937"/>
    </cofactor>
</comment>
<reference evidence="7 9" key="1">
    <citation type="submission" date="2020-06" db="EMBL/GenBank/DDBJ databases">
        <title>Anoxygenic phototrophic Chloroflexota member uses a Type I reaction center.</title>
        <authorList>
            <person name="Tsuji J.M."/>
            <person name="Shaw N.A."/>
            <person name="Nagashima S."/>
            <person name="Venkiteswaran J."/>
            <person name="Schiff S.L."/>
            <person name="Hanada S."/>
            <person name="Tank M."/>
            <person name="Neufeld J.D."/>
        </authorList>
    </citation>
    <scope>NUCLEOTIDE SEQUENCE [LARGE SCALE GENOMIC DNA]</scope>
    <source>
        <strain evidence="7">L227-S17</strain>
    </source>
</reference>
<evidence type="ECO:0000256" key="2">
    <source>
        <dbReference type="ARBA" id="ARBA00023002"/>
    </source>
</evidence>